<dbReference type="Proteomes" id="UP001595776">
    <property type="component" value="Unassembled WGS sequence"/>
</dbReference>
<reference evidence="2" key="1">
    <citation type="journal article" date="2019" name="Int. J. Syst. Evol. Microbiol.">
        <title>The Global Catalogue of Microorganisms (GCM) 10K type strain sequencing project: providing services to taxonomists for standard genome sequencing and annotation.</title>
        <authorList>
            <consortium name="The Broad Institute Genomics Platform"/>
            <consortium name="The Broad Institute Genome Sequencing Center for Infectious Disease"/>
            <person name="Wu L."/>
            <person name="Ma J."/>
        </authorList>
    </citation>
    <scope>NUCLEOTIDE SEQUENCE [LARGE SCALE GENOMIC DNA]</scope>
    <source>
        <strain evidence="2">CGMCC 1.15304</strain>
    </source>
</reference>
<protein>
    <submittedName>
        <fullName evidence="1">Uncharacterized protein</fullName>
    </submittedName>
</protein>
<organism evidence="1 2">
    <name type="scientific">Kordiimonas lipolytica</name>
    <dbReference type="NCBI Taxonomy" id="1662421"/>
    <lineage>
        <taxon>Bacteria</taxon>
        <taxon>Pseudomonadati</taxon>
        <taxon>Pseudomonadota</taxon>
        <taxon>Alphaproteobacteria</taxon>
        <taxon>Kordiimonadales</taxon>
        <taxon>Kordiimonadaceae</taxon>
        <taxon>Kordiimonas</taxon>
    </lineage>
</organism>
<evidence type="ECO:0000313" key="2">
    <source>
        <dbReference type="Proteomes" id="UP001595776"/>
    </source>
</evidence>
<comment type="caution">
    <text evidence="1">The sequence shown here is derived from an EMBL/GenBank/DDBJ whole genome shotgun (WGS) entry which is preliminary data.</text>
</comment>
<name>A0ABV8U9S2_9PROT</name>
<accession>A0ABV8U9S2</accession>
<sequence>MNILIFILMFSATADTAEGSVLCGKGYATVGEAMAYAHALDGGGRMPSDEFLLYFEESDTGIQQLSPNSWYITLPGHPAHPAVACTSITKAESHEDPLQTDFTLVCEGEKTACRKLDARLRPKTLRVRFN</sequence>
<evidence type="ECO:0000313" key="1">
    <source>
        <dbReference type="EMBL" id="MFC4347579.1"/>
    </source>
</evidence>
<keyword evidence="2" id="KW-1185">Reference proteome</keyword>
<gene>
    <name evidence="1" type="ORF">ACFO5Q_06945</name>
</gene>
<proteinExistence type="predicted"/>
<dbReference type="EMBL" id="JBHSCR010000003">
    <property type="protein sequence ID" value="MFC4347579.1"/>
    <property type="molecule type" value="Genomic_DNA"/>
</dbReference>
<dbReference type="RefSeq" id="WP_068153394.1">
    <property type="nucleotide sequence ID" value="NZ_JBHSCR010000003.1"/>
</dbReference>